<dbReference type="RefSeq" id="WP_193430005.1">
    <property type="nucleotide sequence ID" value="NZ_CBCSIP010000099.1"/>
</dbReference>
<keyword evidence="4" id="KW-1185">Reference proteome</keyword>
<evidence type="ECO:0000259" key="2">
    <source>
        <dbReference type="Pfam" id="PF01757"/>
    </source>
</evidence>
<dbReference type="InterPro" id="IPR050879">
    <property type="entry name" value="Acyltransferase_3"/>
</dbReference>
<comment type="caution">
    <text evidence="3">The sequence shown here is derived from an EMBL/GenBank/DDBJ whole genome shotgun (WGS) entry which is preliminary data.</text>
</comment>
<evidence type="ECO:0000313" key="3">
    <source>
        <dbReference type="EMBL" id="MBE4752830.1"/>
    </source>
</evidence>
<feature type="transmembrane region" description="Helical" evidence="1">
    <location>
        <begin position="303"/>
        <end position="323"/>
    </location>
</feature>
<dbReference type="GO" id="GO:0016746">
    <property type="term" value="F:acyltransferase activity"/>
    <property type="evidence" value="ECO:0007669"/>
    <property type="project" value="UniProtKB-KW"/>
</dbReference>
<proteinExistence type="predicted"/>
<evidence type="ECO:0000256" key="1">
    <source>
        <dbReference type="SAM" id="Phobius"/>
    </source>
</evidence>
<name>A0ABR9PY13_9BACT</name>
<dbReference type="Proteomes" id="UP001516472">
    <property type="component" value="Unassembled WGS sequence"/>
</dbReference>
<protein>
    <submittedName>
        <fullName evidence="3">Acyltransferase</fullName>
    </submittedName>
</protein>
<feature type="domain" description="Acyltransferase 3" evidence="2">
    <location>
        <begin position="16"/>
        <end position="320"/>
    </location>
</feature>
<dbReference type="EMBL" id="JAAIYO010000014">
    <property type="protein sequence ID" value="MBE4752830.1"/>
    <property type="molecule type" value="Genomic_DNA"/>
</dbReference>
<keyword evidence="1" id="KW-0472">Membrane</keyword>
<dbReference type="PANTHER" id="PTHR23028">
    <property type="entry name" value="ACETYLTRANSFERASE"/>
    <property type="match status" value="1"/>
</dbReference>
<evidence type="ECO:0000313" key="4">
    <source>
        <dbReference type="Proteomes" id="UP001516472"/>
    </source>
</evidence>
<feature type="transmembrane region" description="Helical" evidence="1">
    <location>
        <begin position="140"/>
        <end position="159"/>
    </location>
</feature>
<accession>A0ABR9PY13</accession>
<dbReference type="InterPro" id="IPR002656">
    <property type="entry name" value="Acyl_transf_3_dom"/>
</dbReference>
<dbReference type="Pfam" id="PF01757">
    <property type="entry name" value="Acyl_transf_3"/>
    <property type="match status" value="1"/>
</dbReference>
<organism evidence="3 4">
    <name type="scientific">Corallococcus soli</name>
    <dbReference type="NCBI Taxonomy" id="2710757"/>
    <lineage>
        <taxon>Bacteria</taxon>
        <taxon>Pseudomonadati</taxon>
        <taxon>Myxococcota</taxon>
        <taxon>Myxococcia</taxon>
        <taxon>Myxococcales</taxon>
        <taxon>Cystobacterineae</taxon>
        <taxon>Myxococcaceae</taxon>
        <taxon>Corallococcus</taxon>
    </lineage>
</organism>
<keyword evidence="1" id="KW-1133">Transmembrane helix</keyword>
<feature type="transmembrane region" description="Helical" evidence="1">
    <location>
        <begin position="57"/>
        <end position="74"/>
    </location>
</feature>
<reference evidence="3 4" key="1">
    <citation type="submission" date="2020-02" db="EMBL/GenBank/DDBJ databases">
        <authorList>
            <person name="Babadi Z.K."/>
            <person name="Risdian C."/>
            <person name="Ebrahimipour G.H."/>
            <person name="Wink J."/>
        </authorList>
    </citation>
    <scope>NUCLEOTIDE SEQUENCE [LARGE SCALE GENOMIC DNA]</scope>
    <source>
        <strain evidence="3 4">ZKHCc1 1396</strain>
    </source>
</reference>
<keyword evidence="3" id="KW-0012">Acyltransferase</keyword>
<feature type="transmembrane region" description="Helical" evidence="1">
    <location>
        <begin position="269"/>
        <end position="291"/>
    </location>
</feature>
<feature type="transmembrane region" description="Helical" evidence="1">
    <location>
        <begin position="235"/>
        <end position="257"/>
    </location>
</feature>
<sequence>MRSAAAASEANHPRLVELDALRGLAALAVALYHFTSEYSDLYGHTAPLWGELYVGKYGVQLFFAISGFVILMSLERVERARDFVMGRAARLYPAYWTAVALTFTVVSLFGLPEREFGFQTALVNLTMFHELLRVPHVDTVYWTLTIELSFYLLMFGLVFARALPKVIPIFIALVALQTVAELAAQAMGMPFVARLAGRPHLQFFALGVLAFKQSRGQVSVPASLALMGVCFAHEVLVGSIAPLPVFGVVLCLCLALSRGALRWLTWRPLLFLGFISYPFYLVHQNIGYVIIRRLEAAGWRPETAIAVAFAAGLLLATFITYRVEQPALRGYRQWRRKAQARTAVSPRIA</sequence>
<keyword evidence="3" id="KW-0808">Transferase</keyword>
<keyword evidence="1" id="KW-0812">Transmembrane</keyword>
<gene>
    <name evidence="3" type="ORF">G4177_32210</name>
</gene>
<feature type="transmembrane region" description="Helical" evidence="1">
    <location>
        <begin position="166"/>
        <end position="187"/>
    </location>
</feature>
<feature type="transmembrane region" description="Helical" evidence="1">
    <location>
        <begin position="94"/>
        <end position="111"/>
    </location>
</feature>
<dbReference type="PANTHER" id="PTHR23028:SF131">
    <property type="entry name" value="BLR2367 PROTEIN"/>
    <property type="match status" value="1"/>
</dbReference>